<evidence type="ECO:0000256" key="5">
    <source>
        <dbReference type="ARBA" id="ARBA00023242"/>
    </source>
</evidence>
<evidence type="ECO:0000256" key="6">
    <source>
        <dbReference type="SAM" id="Coils"/>
    </source>
</evidence>
<sequence>MGHRKVTLKLIADRSARRATFKTRCASLMKKAHELVTLCGVDACVVVYGEGGAFPQETFPPSSAEAAHVLNRFKDLPEMEQRKKMLNMEAFLEQRNDKLKAQLEKARHENDKREAALLLSGAIDGRRPVANLSTDELTILGRMVNAHLKSIDERIQKLLEQGHNDPLMALHFTKCPDQLSPALLSAPCPLPPASAVGR</sequence>
<dbReference type="Pfam" id="PF00319">
    <property type="entry name" value="SRF-TF"/>
    <property type="match status" value="1"/>
</dbReference>
<keyword evidence="2" id="KW-0805">Transcription regulation</keyword>
<organism evidence="8 9">
    <name type="scientific">Eragrostis curvula</name>
    <name type="common">weeping love grass</name>
    <dbReference type="NCBI Taxonomy" id="38414"/>
    <lineage>
        <taxon>Eukaryota</taxon>
        <taxon>Viridiplantae</taxon>
        <taxon>Streptophyta</taxon>
        <taxon>Embryophyta</taxon>
        <taxon>Tracheophyta</taxon>
        <taxon>Spermatophyta</taxon>
        <taxon>Magnoliopsida</taxon>
        <taxon>Liliopsida</taxon>
        <taxon>Poales</taxon>
        <taxon>Poaceae</taxon>
        <taxon>PACMAD clade</taxon>
        <taxon>Chloridoideae</taxon>
        <taxon>Eragrostideae</taxon>
        <taxon>Eragrostidinae</taxon>
        <taxon>Eragrostis</taxon>
    </lineage>
</organism>
<dbReference type="CDD" id="cd00266">
    <property type="entry name" value="MADS_SRF_like"/>
    <property type="match status" value="1"/>
</dbReference>
<dbReference type="GO" id="GO:0046983">
    <property type="term" value="F:protein dimerization activity"/>
    <property type="evidence" value="ECO:0007669"/>
    <property type="project" value="InterPro"/>
</dbReference>
<dbReference type="PRINTS" id="PR00404">
    <property type="entry name" value="MADSDOMAIN"/>
</dbReference>
<dbReference type="GO" id="GO:0045944">
    <property type="term" value="P:positive regulation of transcription by RNA polymerase II"/>
    <property type="evidence" value="ECO:0007669"/>
    <property type="project" value="InterPro"/>
</dbReference>
<evidence type="ECO:0000259" key="7">
    <source>
        <dbReference type="PROSITE" id="PS50066"/>
    </source>
</evidence>
<evidence type="ECO:0000256" key="4">
    <source>
        <dbReference type="ARBA" id="ARBA00023163"/>
    </source>
</evidence>
<dbReference type="SUPFAM" id="SSF55455">
    <property type="entry name" value="SRF-like"/>
    <property type="match status" value="1"/>
</dbReference>
<dbReference type="GO" id="GO:0005634">
    <property type="term" value="C:nucleus"/>
    <property type="evidence" value="ECO:0007669"/>
    <property type="project" value="UniProtKB-SubCell"/>
</dbReference>
<evidence type="ECO:0000256" key="2">
    <source>
        <dbReference type="ARBA" id="ARBA00023015"/>
    </source>
</evidence>
<comment type="subcellular location">
    <subcellularLocation>
        <location evidence="1">Nucleus</location>
    </subcellularLocation>
</comment>
<dbReference type="InterPro" id="IPR036879">
    <property type="entry name" value="TF_MADSbox_sf"/>
</dbReference>
<feature type="domain" description="MADS-box" evidence="7">
    <location>
        <begin position="1"/>
        <end position="61"/>
    </location>
</feature>
<dbReference type="PROSITE" id="PS50066">
    <property type="entry name" value="MADS_BOX_2"/>
    <property type="match status" value="1"/>
</dbReference>
<keyword evidence="3" id="KW-0238">DNA-binding</keyword>
<dbReference type="EMBL" id="RWGY01000885">
    <property type="protein sequence ID" value="TVT98245.1"/>
    <property type="molecule type" value="Genomic_DNA"/>
</dbReference>
<feature type="non-terminal residue" evidence="8">
    <location>
        <position position="1"/>
    </location>
</feature>
<keyword evidence="5" id="KW-0539">Nucleus</keyword>
<feature type="coiled-coil region" evidence="6">
    <location>
        <begin position="82"/>
        <end position="116"/>
    </location>
</feature>
<reference evidence="8 9" key="1">
    <citation type="journal article" date="2019" name="Sci. Rep.">
        <title>A high-quality genome of Eragrostis curvula grass provides insights into Poaceae evolution and supports new strategies to enhance forage quality.</title>
        <authorList>
            <person name="Carballo J."/>
            <person name="Santos B.A.C.M."/>
            <person name="Zappacosta D."/>
            <person name="Garbus I."/>
            <person name="Selva J.P."/>
            <person name="Gallo C.A."/>
            <person name="Diaz A."/>
            <person name="Albertini E."/>
            <person name="Caccamo M."/>
            <person name="Echenique V."/>
        </authorList>
    </citation>
    <scope>NUCLEOTIDE SEQUENCE [LARGE SCALE GENOMIC DNA]</scope>
    <source>
        <strain evidence="9">cv. Victoria</strain>
        <tissue evidence="8">Leaf</tissue>
    </source>
</reference>
<dbReference type="InterPro" id="IPR002100">
    <property type="entry name" value="TF_MADSbox"/>
</dbReference>
<gene>
    <name evidence="8" type="ORF">EJB05_56464</name>
</gene>
<dbReference type="Gramene" id="TVT98245">
    <property type="protein sequence ID" value="TVT98245"/>
    <property type="gene ID" value="EJB05_56464"/>
</dbReference>
<proteinExistence type="predicted"/>
<keyword evidence="6" id="KW-0175">Coiled coil</keyword>
<dbReference type="AlphaFoldDB" id="A0A5J9SIP5"/>
<accession>A0A5J9SIP5</accession>
<name>A0A5J9SIP5_9POAL</name>
<keyword evidence="4" id="KW-0804">Transcription</keyword>
<protein>
    <recommendedName>
        <fullName evidence="7">MADS-box domain-containing protein</fullName>
    </recommendedName>
</protein>
<dbReference type="GO" id="GO:0000981">
    <property type="term" value="F:DNA-binding transcription factor activity, RNA polymerase II-specific"/>
    <property type="evidence" value="ECO:0007669"/>
    <property type="project" value="InterPro"/>
</dbReference>
<evidence type="ECO:0000256" key="3">
    <source>
        <dbReference type="ARBA" id="ARBA00023125"/>
    </source>
</evidence>
<evidence type="ECO:0000313" key="9">
    <source>
        <dbReference type="Proteomes" id="UP000324897"/>
    </source>
</evidence>
<dbReference type="GO" id="GO:0000978">
    <property type="term" value="F:RNA polymerase II cis-regulatory region sequence-specific DNA binding"/>
    <property type="evidence" value="ECO:0007669"/>
    <property type="project" value="TreeGrafter"/>
</dbReference>
<dbReference type="Gene3D" id="3.40.1810.10">
    <property type="entry name" value="Transcription factor, MADS-box"/>
    <property type="match status" value="1"/>
</dbReference>
<comment type="caution">
    <text evidence="8">The sequence shown here is derived from an EMBL/GenBank/DDBJ whole genome shotgun (WGS) entry which is preliminary data.</text>
</comment>
<dbReference type="PANTHER" id="PTHR11945:SF412">
    <property type="entry name" value="MADS TRANSCRIPTION FACTOR"/>
    <property type="match status" value="1"/>
</dbReference>
<dbReference type="SMART" id="SM00432">
    <property type="entry name" value="MADS"/>
    <property type="match status" value="1"/>
</dbReference>
<dbReference type="Proteomes" id="UP000324897">
    <property type="component" value="Unassembled WGS sequence"/>
</dbReference>
<dbReference type="InterPro" id="IPR033897">
    <property type="entry name" value="SRF-like_MADS-box"/>
</dbReference>
<evidence type="ECO:0000313" key="8">
    <source>
        <dbReference type="EMBL" id="TVT98245.1"/>
    </source>
</evidence>
<dbReference type="OrthoDB" id="779403at2759"/>
<dbReference type="PANTHER" id="PTHR11945">
    <property type="entry name" value="MADS BOX PROTEIN"/>
    <property type="match status" value="1"/>
</dbReference>
<keyword evidence="9" id="KW-1185">Reference proteome</keyword>
<evidence type="ECO:0000256" key="1">
    <source>
        <dbReference type="ARBA" id="ARBA00004123"/>
    </source>
</evidence>